<organism evidence="2 3">
    <name type="scientific">Alteriqipengyuania halimionae</name>
    <dbReference type="NCBI Taxonomy" id="1926630"/>
    <lineage>
        <taxon>Bacteria</taxon>
        <taxon>Pseudomonadati</taxon>
        <taxon>Pseudomonadota</taxon>
        <taxon>Alphaproteobacteria</taxon>
        <taxon>Sphingomonadales</taxon>
        <taxon>Erythrobacteraceae</taxon>
        <taxon>Alteriqipengyuania</taxon>
    </lineage>
</organism>
<sequence length="133" mass="14242">MRLILTFLIVAAAVIDTVIGIGFLINPVSAGTDFGLIPDGPQGLAVLRADMTAFFFVAAIFMVWGAWQRRGDLLLVPIALFGIAFLGRGLSAMIDGTVEGWWLPMLVEAAHVVALVFARAVLPHHTVRETGEA</sequence>
<evidence type="ECO:0000256" key="1">
    <source>
        <dbReference type="SAM" id="Phobius"/>
    </source>
</evidence>
<keyword evidence="1" id="KW-0472">Membrane</keyword>
<dbReference type="RefSeq" id="WP_160615305.1">
    <property type="nucleotide sequence ID" value="NZ_WTYR01000001.1"/>
</dbReference>
<evidence type="ECO:0008006" key="4">
    <source>
        <dbReference type="Google" id="ProtNLM"/>
    </source>
</evidence>
<dbReference type="EMBL" id="WTYR01000001">
    <property type="protein sequence ID" value="MXP08778.1"/>
    <property type="molecule type" value="Genomic_DNA"/>
</dbReference>
<keyword evidence="1" id="KW-1133">Transmembrane helix</keyword>
<proteinExistence type="predicted"/>
<evidence type="ECO:0000313" key="2">
    <source>
        <dbReference type="EMBL" id="MXP08778.1"/>
    </source>
</evidence>
<feature type="transmembrane region" description="Helical" evidence="1">
    <location>
        <begin position="100"/>
        <end position="122"/>
    </location>
</feature>
<dbReference type="Proteomes" id="UP000429229">
    <property type="component" value="Unassembled WGS sequence"/>
</dbReference>
<feature type="transmembrane region" description="Helical" evidence="1">
    <location>
        <begin position="44"/>
        <end position="67"/>
    </location>
</feature>
<accession>A0A6I4TYT0</accession>
<name>A0A6I4TYT0_9SPHN</name>
<dbReference type="AlphaFoldDB" id="A0A6I4TYT0"/>
<evidence type="ECO:0000313" key="3">
    <source>
        <dbReference type="Proteomes" id="UP000429229"/>
    </source>
</evidence>
<keyword evidence="3" id="KW-1185">Reference proteome</keyword>
<gene>
    <name evidence="2" type="ORF">GRI68_01110</name>
</gene>
<protein>
    <recommendedName>
        <fullName evidence="4">DUF4345 domain-containing protein</fullName>
    </recommendedName>
</protein>
<reference evidence="2 3" key="1">
    <citation type="submission" date="2019-12" db="EMBL/GenBank/DDBJ databases">
        <title>Genomic-based taxomic classification of the family Erythrobacteraceae.</title>
        <authorList>
            <person name="Xu L."/>
        </authorList>
    </citation>
    <scope>NUCLEOTIDE SEQUENCE [LARGE SCALE GENOMIC DNA]</scope>
    <source>
        <strain evidence="2 3">LMG 29519</strain>
    </source>
</reference>
<comment type="caution">
    <text evidence="2">The sequence shown here is derived from an EMBL/GenBank/DDBJ whole genome shotgun (WGS) entry which is preliminary data.</text>
</comment>
<dbReference type="OrthoDB" id="5875348at2"/>
<keyword evidence="1" id="KW-0812">Transmembrane</keyword>
<feature type="transmembrane region" description="Helical" evidence="1">
    <location>
        <begin position="74"/>
        <end position="94"/>
    </location>
</feature>